<dbReference type="EMBL" id="MLAK01001026">
    <property type="protein sequence ID" value="OHS99025.1"/>
    <property type="molecule type" value="Genomic_DNA"/>
</dbReference>
<dbReference type="GO" id="GO:0003682">
    <property type="term" value="F:chromatin binding"/>
    <property type="evidence" value="ECO:0007669"/>
    <property type="project" value="InterPro"/>
</dbReference>
<name>A0A1J4JK89_9EUKA</name>
<feature type="compositionally biased region" description="Polar residues" evidence="1">
    <location>
        <begin position="189"/>
        <end position="201"/>
    </location>
</feature>
<dbReference type="GO" id="GO:0005085">
    <property type="term" value="F:guanyl-nucleotide exchange factor activity"/>
    <property type="evidence" value="ECO:0007669"/>
    <property type="project" value="InterPro"/>
</dbReference>
<feature type="compositionally biased region" description="Low complexity" evidence="1">
    <location>
        <begin position="202"/>
        <end position="215"/>
    </location>
</feature>
<dbReference type="InterPro" id="IPR052637">
    <property type="entry name" value="KLHDC3-like"/>
</dbReference>
<dbReference type="SUPFAM" id="SSF117281">
    <property type="entry name" value="Kelch motif"/>
    <property type="match status" value="1"/>
</dbReference>
<evidence type="ECO:0000259" key="2">
    <source>
        <dbReference type="PROSITE" id="PS50010"/>
    </source>
</evidence>
<dbReference type="InterPro" id="IPR015915">
    <property type="entry name" value="Kelch-typ_b-propeller"/>
</dbReference>
<dbReference type="PROSITE" id="PS50010">
    <property type="entry name" value="DH_2"/>
    <property type="match status" value="1"/>
</dbReference>
<dbReference type="VEuPathDB" id="TrichDB:TRFO_08577"/>
<dbReference type="OrthoDB" id="660555at2759"/>
<dbReference type="InterPro" id="IPR000219">
    <property type="entry name" value="DH_dom"/>
</dbReference>
<dbReference type="Gene3D" id="1.20.900.10">
    <property type="entry name" value="Dbl homology (DH) domain"/>
    <property type="match status" value="1"/>
</dbReference>
<dbReference type="InterPro" id="IPR035899">
    <property type="entry name" value="DBL_dom_sf"/>
</dbReference>
<gene>
    <name evidence="3" type="ORF">TRFO_08577</name>
</gene>
<evidence type="ECO:0000256" key="1">
    <source>
        <dbReference type="SAM" id="MobiDB-lite"/>
    </source>
</evidence>
<dbReference type="AlphaFoldDB" id="A0A1J4JK89"/>
<protein>
    <recommendedName>
        <fullName evidence="2">DH domain-containing protein</fullName>
    </recommendedName>
</protein>
<evidence type="ECO:0000313" key="4">
    <source>
        <dbReference type="Proteomes" id="UP000179807"/>
    </source>
</evidence>
<dbReference type="Gene3D" id="2.120.10.80">
    <property type="entry name" value="Kelch-type beta propeller"/>
    <property type="match status" value="1"/>
</dbReference>
<comment type="caution">
    <text evidence="3">The sequence shown here is derived from an EMBL/GenBank/DDBJ whole genome shotgun (WGS) entry which is preliminary data.</text>
</comment>
<accession>A0A1J4JK89</accession>
<keyword evidence="4" id="KW-1185">Reference proteome</keyword>
<sequence length="922" mass="106867">MTKIDFSHLSVVEFHFNQEIFSIPSSQICNKTTREILDLVKQRNKLPADLNLQLSIISLENNVDIVLPYTVNPFDLCSSLFHLISETFSQKAEYFLSVQKVITEVLFPTFSCEIQVIYTNNDKTDYYNLQVSLPYDSVNPKSIKKLTLEAHGDDENINLVHMYTMSGAEIASDEPNDFFNSTVIKESSNQTAASNKNAQNPSALKSSPSSPAFKLGNNSSNPKAMDLEFKRNLIEKKYYIGILLDISHIKTMEQRFHASKELLQKELDYFEVISNFKANTYKVFDYLIHKNCITADQHSFFFQYFDIIVEFHRNIHHDLTKQKYTYSMLIGKIMKKYSNQYAVIYQKFLELFQQIQPKLIEAENSSNQRLKKIFLDFEKSPYSKGISFMSVLHNVPQRCPRIWLHLKEILKGTPKGHPDYKYLVQAKKEVRANNHKMDEYIDTLSRLSFINELKNTVVISKLTNEYMFNGKFLVPNKFKKVFILYKDDLKYELVFFVGEIWLLYVVRENKRVIRGRYLYPSLSLEVLPFDRILLRSRYENFILKSEAIEACKNIMNTYKAQSEAASPFVFNWQIADQSRSISYLNSSIVFLNNCVYIFGGIKSSSQISQEFVCYVPQTHKVVTLKIAPTLQRHSSAYTVFSNKIYIFGGVDVNYKPLNDLWVYDRQKWTQIVPANKFNPPASNKYALTTFQNKLFLIGGENNKLCMYSYQTFKKIWNQIEYDAITPICNFDDQLEICKLSDNTAILLMNSSLYYFSINNGRGKIYRPILTGFVPSNFNKAKMVNVNKNIVFLTPDAQKFIFIMSSDFCFSFPKLTDELGKVKLENESLCSDDKGFWIIGGRDLHKNEDNDTLYRVNVTLENINMNNSTNSSVENLIQNNDTQNANANTANQQNSQWEPLVDTLVDILKNNPNATETEIDEWA</sequence>
<feature type="domain" description="DH" evidence="2">
    <location>
        <begin position="254"/>
        <end position="440"/>
    </location>
</feature>
<dbReference type="PANTHER" id="PTHR46461">
    <property type="entry name" value="KELCH DOMAIN-CONTAINING PROTEIN 3"/>
    <property type="match status" value="1"/>
</dbReference>
<dbReference type="Proteomes" id="UP000179807">
    <property type="component" value="Unassembled WGS sequence"/>
</dbReference>
<evidence type="ECO:0000313" key="3">
    <source>
        <dbReference type="EMBL" id="OHS99025.1"/>
    </source>
</evidence>
<organism evidence="3 4">
    <name type="scientific">Tritrichomonas foetus</name>
    <dbReference type="NCBI Taxonomy" id="1144522"/>
    <lineage>
        <taxon>Eukaryota</taxon>
        <taxon>Metamonada</taxon>
        <taxon>Parabasalia</taxon>
        <taxon>Tritrichomonadida</taxon>
        <taxon>Tritrichomonadidae</taxon>
        <taxon>Tritrichomonas</taxon>
    </lineage>
</organism>
<dbReference type="RefSeq" id="XP_068352162.1">
    <property type="nucleotide sequence ID" value="XM_068494370.1"/>
</dbReference>
<dbReference type="GO" id="GO:0005737">
    <property type="term" value="C:cytoplasm"/>
    <property type="evidence" value="ECO:0007669"/>
    <property type="project" value="TreeGrafter"/>
</dbReference>
<dbReference type="GeneID" id="94829074"/>
<dbReference type="Pfam" id="PF00621">
    <property type="entry name" value="RhoGEF"/>
    <property type="match status" value="1"/>
</dbReference>
<dbReference type="PANTHER" id="PTHR46461:SF1">
    <property type="entry name" value="KELCH DOMAIN-CONTAINING PROTEIN 3"/>
    <property type="match status" value="1"/>
</dbReference>
<dbReference type="Pfam" id="PF24681">
    <property type="entry name" value="Kelch_KLHDC2_KLHL20_DRC7"/>
    <property type="match status" value="1"/>
</dbReference>
<feature type="region of interest" description="Disordered" evidence="1">
    <location>
        <begin position="189"/>
        <end position="219"/>
    </location>
</feature>
<reference evidence="3" key="1">
    <citation type="submission" date="2016-10" db="EMBL/GenBank/DDBJ databases">
        <authorList>
            <person name="Benchimol M."/>
            <person name="Almeida L.G."/>
            <person name="Vasconcelos A.T."/>
            <person name="Perreira-Neves A."/>
            <person name="Rosa I.A."/>
            <person name="Tasca T."/>
            <person name="Bogo M.R."/>
            <person name="de Souza W."/>
        </authorList>
    </citation>
    <scope>NUCLEOTIDE SEQUENCE [LARGE SCALE GENOMIC DNA]</scope>
    <source>
        <strain evidence="3">K</strain>
    </source>
</reference>
<dbReference type="SUPFAM" id="SSF48065">
    <property type="entry name" value="DBL homology domain (DH-domain)"/>
    <property type="match status" value="1"/>
</dbReference>
<proteinExistence type="predicted"/>